<feature type="region of interest" description="Disordered" evidence="2">
    <location>
        <begin position="25"/>
        <end position="51"/>
    </location>
</feature>
<evidence type="ECO:0000313" key="5">
    <source>
        <dbReference type="Proteomes" id="UP000823598"/>
    </source>
</evidence>
<reference evidence="4" key="1">
    <citation type="submission" date="2020-10" db="EMBL/GenBank/DDBJ databases">
        <authorList>
            <person name="Gilroy R."/>
        </authorList>
    </citation>
    <scope>NUCLEOTIDE SEQUENCE</scope>
    <source>
        <strain evidence="4">6919</strain>
    </source>
</reference>
<evidence type="ECO:0008006" key="6">
    <source>
        <dbReference type="Google" id="ProtNLM"/>
    </source>
</evidence>
<evidence type="ECO:0000256" key="3">
    <source>
        <dbReference type="SAM" id="SignalP"/>
    </source>
</evidence>
<gene>
    <name evidence="4" type="ORF">IAB88_04915</name>
</gene>
<feature type="compositionally biased region" description="Basic and acidic residues" evidence="2">
    <location>
        <begin position="25"/>
        <end position="46"/>
    </location>
</feature>
<evidence type="ECO:0000256" key="2">
    <source>
        <dbReference type="SAM" id="MobiDB-lite"/>
    </source>
</evidence>
<accession>A0A9D9NK21</accession>
<organism evidence="4 5">
    <name type="scientific">Candidatus Limisoma faecipullorum</name>
    <dbReference type="NCBI Taxonomy" id="2840854"/>
    <lineage>
        <taxon>Bacteria</taxon>
        <taxon>Pseudomonadati</taxon>
        <taxon>Bacteroidota</taxon>
        <taxon>Bacteroidia</taxon>
        <taxon>Bacteroidales</taxon>
        <taxon>Candidatus Limisoma</taxon>
    </lineage>
</organism>
<comment type="caution">
    <text evidence="4">The sequence shown here is derived from an EMBL/GenBank/DDBJ whole genome shotgun (WGS) entry which is preliminary data.</text>
</comment>
<feature type="non-terminal residue" evidence="4">
    <location>
        <position position="256"/>
    </location>
</feature>
<dbReference type="Proteomes" id="UP000823598">
    <property type="component" value="Unassembled WGS sequence"/>
</dbReference>
<keyword evidence="1" id="KW-0175">Coiled coil</keyword>
<dbReference type="Gene3D" id="6.10.250.3150">
    <property type="match status" value="1"/>
</dbReference>
<dbReference type="EMBL" id="JADIMC010000058">
    <property type="protein sequence ID" value="MBO8476315.1"/>
    <property type="molecule type" value="Genomic_DNA"/>
</dbReference>
<reference evidence="4" key="2">
    <citation type="journal article" date="2021" name="PeerJ">
        <title>Extensive microbial diversity within the chicken gut microbiome revealed by metagenomics and culture.</title>
        <authorList>
            <person name="Gilroy R."/>
            <person name="Ravi A."/>
            <person name="Getino M."/>
            <person name="Pursley I."/>
            <person name="Horton D.L."/>
            <person name="Alikhan N.F."/>
            <person name="Baker D."/>
            <person name="Gharbi K."/>
            <person name="Hall N."/>
            <person name="Watson M."/>
            <person name="Adriaenssens E.M."/>
            <person name="Foster-Nyarko E."/>
            <person name="Jarju S."/>
            <person name="Secka A."/>
            <person name="Antonio M."/>
            <person name="Oren A."/>
            <person name="Chaudhuri R.R."/>
            <person name="La Ragione R."/>
            <person name="Hildebrand F."/>
            <person name="Pallen M.J."/>
        </authorList>
    </citation>
    <scope>NUCLEOTIDE SEQUENCE</scope>
    <source>
        <strain evidence="4">6919</strain>
    </source>
</reference>
<feature type="signal peptide" evidence="3">
    <location>
        <begin position="1"/>
        <end position="18"/>
    </location>
</feature>
<evidence type="ECO:0000256" key="1">
    <source>
        <dbReference type="SAM" id="Coils"/>
    </source>
</evidence>
<evidence type="ECO:0000313" key="4">
    <source>
        <dbReference type="EMBL" id="MBO8476315.1"/>
    </source>
</evidence>
<proteinExistence type="predicted"/>
<keyword evidence="3" id="KW-0732">Signal</keyword>
<name>A0A9D9NK21_9BACT</name>
<sequence>MKKIICCLLIGAFLCSVAQTPSVKDIERQKQSKQKEITETSKKLDQNKSNTRRSLRALDRIAADIKGYQEQIVSLNKQIADINLKISVVNREIARNDSLLAKLRDNYLTAIKKMRSHRNSGNRLMFIFSSESFHQAYRRMRYLKEFSRWREHQTEEIRKIIARLEEEKHQLEMLNEEKRKAVDTINSTKLSLEKKRMEQARVVASLKEEGAELQQVLAEKEAEARALDEQLERLIAEQERIAAERAREEAERRKAE</sequence>
<feature type="chain" id="PRO_5039351205" description="Peptidase M23" evidence="3">
    <location>
        <begin position="19"/>
        <end position="256"/>
    </location>
</feature>
<protein>
    <recommendedName>
        <fullName evidence="6">Peptidase M23</fullName>
    </recommendedName>
</protein>
<dbReference type="AlphaFoldDB" id="A0A9D9NK21"/>
<feature type="coiled-coil region" evidence="1">
    <location>
        <begin position="150"/>
        <end position="256"/>
    </location>
</feature>